<accession>A0A1Y3AU93</accession>
<comment type="caution">
    <text evidence="1">The sequence shown here is derived from an EMBL/GenBank/DDBJ whole genome shotgun (WGS) entry which is preliminary data.</text>
</comment>
<dbReference type="Proteomes" id="UP000194236">
    <property type="component" value="Unassembled WGS sequence"/>
</dbReference>
<dbReference type="OrthoDB" id="29023at2759"/>
<dbReference type="EMBL" id="MUJZ01062098">
    <property type="protein sequence ID" value="OTF71213.1"/>
    <property type="molecule type" value="Genomic_DNA"/>
</dbReference>
<protein>
    <submittedName>
        <fullName evidence="1">Uncharacterized protein</fullName>
    </submittedName>
</protein>
<evidence type="ECO:0000313" key="1">
    <source>
        <dbReference type="EMBL" id="OTF71213.1"/>
    </source>
</evidence>
<sequence>MKEMKNESSSSSKPQNESSLWEYIHCELKRGYLLQNDEQRYRERREKFYIFLKIPYKLET</sequence>
<reference evidence="1 2" key="1">
    <citation type="submission" date="2017-03" db="EMBL/GenBank/DDBJ databases">
        <title>Genome Survey of Euroglyphus maynei.</title>
        <authorList>
            <person name="Arlian L.G."/>
            <person name="Morgan M.S."/>
            <person name="Rider S.D."/>
        </authorList>
    </citation>
    <scope>NUCLEOTIDE SEQUENCE [LARGE SCALE GENOMIC DNA]</scope>
    <source>
        <strain evidence="1">Arlian Lab</strain>
        <tissue evidence="1">Whole body</tissue>
    </source>
</reference>
<evidence type="ECO:0000313" key="2">
    <source>
        <dbReference type="Proteomes" id="UP000194236"/>
    </source>
</evidence>
<organism evidence="1 2">
    <name type="scientific">Euroglyphus maynei</name>
    <name type="common">Mayne's house dust mite</name>
    <dbReference type="NCBI Taxonomy" id="6958"/>
    <lineage>
        <taxon>Eukaryota</taxon>
        <taxon>Metazoa</taxon>
        <taxon>Ecdysozoa</taxon>
        <taxon>Arthropoda</taxon>
        <taxon>Chelicerata</taxon>
        <taxon>Arachnida</taxon>
        <taxon>Acari</taxon>
        <taxon>Acariformes</taxon>
        <taxon>Sarcoptiformes</taxon>
        <taxon>Astigmata</taxon>
        <taxon>Psoroptidia</taxon>
        <taxon>Analgoidea</taxon>
        <taxon>Pyroglyphidae</taxon>
        <taxon>Pyroglyphinae</taxon>
        <taxon>Euroglyphus</taxon>
    </lineage>
</organism>
<keyword evidence="2" id="KW-1185">Reference proteome</keyword>
<dbReference type="AlphaFoldDB" id="A0A1Y3AU93"/>
<proteinExistence type="predicted"/>
<gene>
    <name evidence="1" type="ORF">BLA29_004434</name>
</gene>
<feature type="non-terminal residue" evidence="1">
    <location>
        <position position="60"/>
    </location>
</feature>
<name>A0A1Y3AU93_EURMA</name>